<reference evidence="3" key="1">
    <citation type="journal article" date="2019" name="Int. J. Syst. Evol. Microbiol.">
        <title>The Global Catalogue of Microorganisms (GCM) 10K type strain sequencing project: providing services to taxonomists for standard genome sequencing and annotation.</title>
        <authorList>
            <consortium name="The Broad Institute Genomics Platform"/>
            <consortium name="The Broad Institute Genome Sequencing Center for Infectious Disease"/>
            <person name="Wu L."/>
            <person name="Ma J."/>
        </authorList>
    </citation>
    <scope>NUCLEOTIDE SEQUENCE [LARGE SCALE GENOMIC DNA]</scope>
    <source>
        <strain evidence="3">JCM 13002</strain>
    </source>
</reference>
<feature type="transmembrane region" description="Helical" evidence="1">
    <location>
        <begin position="52"/>
        <end position="75"/>
    </location>
</feature>
<gene>
    <name evidence="2" type="ORF">GCM10009663_25510</name>
</gene>
<evidence type="ECO:0000313" key="2">
    <source>
        <dbReference type="EMBL" id="GAA1081552.1"/>
    </source>
</evidence>
<dbReference type="Proteomes" id="UP001499987">
    <property type="component" value="Unassembled WGS sequence"/>
</dbReference>
<dbReference type="RefSeq" id="WP_344623671.1">
    <property type="nucleotide sequence ID" value="NZ_BAAALD010000019.1"/>
</dbReference>
<proteinExistence type="predicted"/>
<dbReference type="EMBL" id="BAAALD010000019">
    <property type="protein sequence ID" value="GAA1081552.1"/>
    <property type="molecule type" value="Genomic_DNA"/>
</dbReference>
<sequence>MGTFLDITLAVALVLLLGRTTFRRGPNAGSMALIVVVGGIALWRGLGPGAGWLVPVVFAVLALALLQVALAVAVLGRVRVAAPAELRGEILAAAERADGPRLLVLAVAPFGTVLVQGIADEPVSTSVRLTEGCPICFVEGVALAVAEDGSAVDDYRGRLAEGANQLLRLSRGVIDDRWQAELRPVSGPRKTFRPVACPVHPG</sequence>
<accession>A0ABP4E2L2</accession>
<comment type="caution">
    <text evidence="2">The sequence shown here is derived from an EMBL/GenBank/DDBJ whole genome shotgun (WGS) entry which is preliminary data.</text>
</comment>
<evidence type="ECO:0000256" key="1">
    <source>
        <dbReference type="SAM" id="Phobius"/>
    </source>
</evidence>
<organism evidence="2 3">
    <name type="scientific">Kitasatospora arboriphila</name>
    <dbReference type="NCBI Taxonomy" id="258052"/>
    <lineage>
        <taxon>Bacteria</taxon>
        <taxon>Bacillati</taxon>
        <taxon>Actinomycetota</taxon>
        <taxon>Actinomycetes</taxon>
        <taxon>Kitasatosporales</taxon>
        <taxon>Streptomycetaceae</taxon>
        <taxon>Kitasatospora</taxon>
    </lineage>
</organism>
<feature type="transmembrane region" description="Helical" evidence="1">
    <location>
        <begin position="6"/>
        <end position="22"/>
    </location>
</feature>
<evidence type="ECO:0000313" key="3">
    <source>
        <dbReference type="Proteomes" id="UP001499987"/>
    </source>
</evidence>
<keyword evidence="1" id="KW-0812">Transmembrane</keyword>
<keyword evidence="1" id="KW-0472">Membrane</keyword>
<protein>
    <recommendedName>
        <fullName evidence="4">DUF421 domain-containing protein</fullName>
    </recommendedName>
</protein>
<name>A0ABP4E2L2_9ACTN</name>
<keyword evidence="1" id="KW-1133">Transmembrane helix</keyword>
<evidence type="ECO:0008006" key="4">
    <source>
        <dbReference type="Google" id="ProtNLM"/>
    </source>
</evidence>
<feature type="transmembrane region" description="Helical" evidence="1">
    <location>
        <begin position="29"/>
        <end position="46"/>
    </location>
</feature>
<keyword evidence="3" id="KW-1185">Reference proteome</keyword>